<feature type="compositionally biased region" description="Basic and acidic residues" evidence="1">
    <location>
        <begin position="402"/>
        <end position="412"/>
    </location>
</feature>
<dbReference type="InterPro" id="IPR036259">
    <property type="entry name" value="MFS_trans_sf"/>
</dbReference>
<feature type="transmembrane region" description="Helical" evidence="2">
    <location>
        <begin position="302"/>
        <end position="325"/>
    </location>
</feature>
<protein>
    <submittedName>
        <fullName evidence="3">MFS transporter</fullName>
    </submittedName>
</protein>
<evidence type="ECO:0000313" key="4">
    <source>
        <dbReference type="Proteomes" id="UP001592531"/>
    </source>
</evidence>
<feature type="region of interest" description="Disordered" evidence="1">
    <location>
        <begin position="394"/>
        <end position="419"/>
    </location>
</feature>
<reference evidence="3 4" key="1">
    <citation type="submission" date="2024-09" db="EMBL/GenBank/DDBJ databases">
        <authorList>
            <person name="Lee S.D."/>
        </authorList>
    </citation>
    <scope>NUCLEOTIDE SEQUENCE [LARGE SCALE GENOMIC DNA]</scope>
    <source>
        <strain evidence="3 4">N8-3</strain>
    </source>
</reference>
<dbReference type="Pfam" id="PF07690">
    <property type="entry name" value="MFS_1"/>
    <property type="match status" value="1"/>
</dbReference>
<gene>
    <name evidence="3" type="ORF">ACEZDE_28715</name>
</gene>
<dbReference type="InterPro" id="IPR011701">
    <property type="entry name" value="MFS"/>
</dbReference>
<feature type="transmembrane region" description="Helical" evidence="2">
    <location>
        <begin position="337"/>
        <end position="359"/>
    </location>
</feature>
<name>A0ABV6W3V1_9ACTN</name>
<dbReference type="Gene3D" id="1.20.1250.20">
    <property type="entry name" value="MFS general substrate transporter like domains"/>
    <property type="match status" value="1"/>
</dbReference>
<dbReference type="Proteomes" id="UP001592531">
    <property type="component" value="Unassembled WGS sequence"/>
</dbReference>
<feature type="transmembrane region" description="Helical" evidence="2">
    <location>
        <begin position="280"/>
        <end position="296"/>
    </location>
</feature>
<dbReference type="PANTHER" id="PTHR23542">
    <property type="match status" value="1"/>
</dbReference>
<organism evidence="3 4">
    <name type="scientific">Streptacidiphilus cavernicola</name>
    <dbReference type="NCBI Taxonomy" id="3342716"/>
    <lineage>
        <taxon>Bacteria</taxon>
        <taxon>Bacillati</taxon>
        <taxon>Actinomycetota</taxon>
        <taxon>Actinomycetes</taxon>
        <taxon>Kitasatosporales</taxon>
        <taxon>Streptomycetaceae</taxon>
        <taxon>Streptacidiphilus</taxon>
    </lineage>
</organism>
<feature type="transmembrane region" description="Helical" evidence="2">
    <location>
        <begin position="217"/>
        <end position="242"/>
    </location>
</feature>
<proteinExistence type="predicted"/>
<dbReference type="EMBL" id="JBHFAB010000028">
    <property type="protein sequence ID" value="MFC1420593.1"/>
    <property type="molecule type" value="Genomic_DNA"/>
</dbReference>
<feature type="transmembrane region" description="Helical" evidence="2">
    <location>
        <begin position="46"/>
        <end position="64"/>
    </location>
</feature>
<evidence type="ECO:0000313" key="3">
    <source>
        <dbReference type="EMBL" id="MFC1420593.1"/>
    </source>
</evidence>
<feature type="transmembrane region" description="Helical" evidence="2">
    <location>
        <begin position="16"/>
        <end position="39"/>
    </location>
</feature>
<feature type="transmembrane region" description="Helical" evidence="2">
    <location>
        <begin position="248"/>
        <end position="268"/>
    </location>
</feature>
<keyword evidence="2" id="KW-0812">Transmembrane</keyword>
<evidence type="ECO:0000256" key="2">
    <source>
        <dbReference type="SAM" id="Phobius"/>
    </source>
</evidence>
<dbReference type="RefSeq" id="WP_380542135.1">
    <property type="nucleotide sequence ID" value="NZ_JBHFAB010000028.1"/>
</dbReference>
<sequence length="419" mass="42145">MLSSYRSLFSTPGSPAMALAGLLARFPTGMIGVGAVFMITGARGSYALAGSLSATVLVVVAAAGPQLSRLVDRHGQARVAVPAQLLASGGALAELLCLRLDAPDWTLFVGAACSGLGPNVGALSRARWAAMLDGDEAALHSAYSFETVLDELCFVLGPLAATVLATAVFSAAGFLVAVLLFLVGTLSFCAQRRTEPPVRPVTPGARGSALASPGLRVLTGVLFAMGTLFGTIEITTIGFAQAHGHKSAASLVLGCYALGSLLSGLVFGVWKPQGSLPRRLLLCLLLMSAALVPLPFADGLPLVAAVLLVAGLTTAPTMVTAMGLVRGLVPAAKLTEGFSWAITGLLLGVSAGAAAGGWAVQHLGAGAGYRLPAAAAAVALLTALSGFRALRPGGGPGAVPEPARRTEPREASGEAAHVQ</sequence>
<keyword evidence="4" id="KW-1185">Reference proteome</keyword>
<keyword evidence="2" id="KW-1133">Transmembrane helix</keyword>
<evidence type="ECO:0000256" key="1">
    <source>
        <dbReference type="SAM" id="MobiDB-lite"/>
    </source>
</evidence>
<feature type="transmembrane region" description="Helical" evidence="2">
    <location>
        <begin position="159"/>
        <end position="183"/>
    </location>
</feature>
<dbReference type="SUPFAM" id="SSF103473">
    <property type="entry name" value="MFS general substrate transporter"/>
    <property type="match status" value="1"/>
</dbReference>
<comment type="caution">
    <text evidence="3">The sequence shown here is derived from an EMBL/GenBank/DDBJ whole genome shotgun (WGS) entry which is preliminary data.</text>
</comment>
<feature type="transmembrane region" description="Helical" evidence="2">
    <location>
        <begin position="371"/>
        <end position="390"/>
    </location>
</feature>
<accession>A0ABV6W3V1</accession>
<keyword evidence="2" id="KW-0472">Membrane</keyword>
<dbReference type="PANTHER" id="PTHR23542:SF1">
    <property type="entry name" value="MAJOR FACILITATOR SUPERFAMILY (MFS) PROFILE DOMAIN-CONTAINING PROTEIN"/>
    <property type="match status" value="1"/>
</dbReference>